<reference evidence="1" key="1">
    <citation type="submission" date="2014-09" db="EMBL/GenBank/DDBJ databases">
        <authorList>
            <person name="Magalhaes I.L.F."/>
            <person name="Oliveira U."/>
            <person name="Santos F.R."/>
            <person name="Vidigal T.H.D.A."/>
            <person name="Brescovit A.D."/>
            <person name="Santos A.J."/>
        </authorList>
    </citation>
    <scope>NUCLEOTIDE SEQUENCE</scope>
    <source>
        <tissue evidence="1">Shoot tissue taken approximately 20 cm above the soil surface</tissue>
    </source>
</reference>
<reference evidence="1" key="2">
    <citation type="journal article" date="2015" name="Data Brief">
        <title>Shoot transcriptome of the giant reed, Arundo donax.</title>
        <authorList>
            <person name="Barrero R.A."/>
            <person name="Guerrero F.D."/>
            <person name="Moolhuijzen P."/>
            <person name="Goolsby J.A."/>
            <person name="Tidwell J."/>
            <person name="Bellgard S.E."/>
            <person name="Bellgard M.I."/>
        </authorList>
    </citation>
    <scope>NUCLEOTIDE SEQUENCE</scope>
    <source>
        <tissue evidence="1">Shoot tissue taken approximately 20 cm above the soil surface</tissue>
    </source>
</reference>
<name>A0A0A9AZ01_ARUDO</name>
<accession>A0A0A9AZ01</accession>
<proteinExistence type="predicted"/>
<dbReference type="AlphaFoldDB" id="A0A0A9AZ01"/>
<evidence type="ECO:0000313" key="1">
    <source>
        <dbReference type="EMBL" id="JAD52322.1"/>
    </source>
</evidence>
<protein>
    <submittedName>
        <fullName evidence="1">Uncharacterized protein</fullName>
    </submittedName>
</protein>
<organism evidence="1">
    <name type="scientific">Arundo donax</name>
    <name type="common">Giant reed</name>
    <name type="synonym">Donax arundinaceus</name>
    <dbReference type="NCBI Taxonomy" id="35708"/>
    <lineage>
        <taxon>Eukaryota</taxon>
        <taxon>Viridiplantae</taxon>
        <taxon>Streptophyta</taxon>
        <taxon>Embryophyta</taxon>
        <taxon>Tracheophyta</taxon>
        <taxon>Spermatophyta</taxon>
        <taxon>Magnoliopsida</taxon>
        <taxon>Liliopsida</taxon>
        <taxon>Poales</taxon>
        <taxon>Poaceae</taxon>
        <taxon>PACMAD clade</taxon>
        <taxon>Arundinoideae</taxon>
        <taxon>Arundineae</taxon>
        <taxon>Arundo</taxon>
    </lineage>
</organism>
<dbReference type="EMBL" id="GBRH01245573">
    <property type="protein sequence ID" value="JAD52322.1"/>
    <property type="molecule type" value="Transcribed_RNA"/>
</dbReference>
<sequence length="22" mass="2513">MQANNCSFHLGHFSVYTVELNT</sequence>